<keyword evidence="6" id="KW-1185">Reference proteome</keyword>
<dbReference type="SUPFAM" id="SSF51011">
    <property type="entry name" value="Glycosyl hydrolase domain"/>
    <property type="match status" value="1"/>
</dbReference>
<sequence length="131" mass="15186">MQWDATENVGFSRGKPWIDVAKNFRDINVEQALADKDSVFYTYQSLIALRKELAVLTDGDYTDLLPEHPLVWAYRRQIAQERLTVVANLSAEKQLVNIETSGRILMNNYQQVTQTEQGIWLEPYQSIYFIA</sequence>
<dbReference type="Gene3D" id="2.60.40.1180">
    <property type="entry name" value="Golgi alpha-mannosidase II"/>
    <property type="match status" value="1"/>
</dbReference>
<dbReference type="Proteomes" id="UP000005467">
    <property type="component" value="Unassembled WGS sequence"/>
</dbReference>
<protein>
    <submittedName>
        <fullName evidence="5">Uncharacterized protein</fullName>
    </submittedName>
</protein>
<dbReference type="PANTHER" id="PTHR10357:SF179">
    <property type="entry name" value="NEUTRAL AND BASIC AMINO ACID TRANSPORT PROTEIN RBAT"/>
    <property type="match status" value="1"/>
</dbReference>
<dbReference type="InterPro" id="IPR006047">
    <property type="entry name" value="GH13_cat_dom"/>
</dbReference>
<proteinExistence type="inferred from homology"/>
<reference evidence="5 6" key="1">
    <citation type="submission" date="2011-01" db="EMBL/GenBank/DDBJ databases">
        <authorList>
            <person name="Muzny D."/>
            <person name="Qin X."/>
            <person name="Deng J."/>
            <person name="Jiang H."/>
            <person name="Liu Y."/>
            <person name="Qu J."/>
            <person name="Song X.-Z."/>
            <person name="Zhang L."/>
            <person name="Thornton R."/>
            <person name="Coyle M."/>
            <person name="Francisco L."/>
            <person name="Jackson L."/>
            <person name="Javaid M."/>
            <person name="Korchina V."/>
            <person name="Kovar C."/>
            <person name="Mata R."/>
            <person name="Mathew T."/>
            <person name="Ngo R."/>
            <person name="Nguyen L."/>
            <person name="Nguyen N."/>
            <person name="Okwuonu G."/>
            <person name="Ongeri F."/>
            <person name="Pham C."/>
            <person name="Simmons D."/>
            <person name="Wilczek-Boney K."/>
            <person name="Hale W."/>
            <person name="Jakkamsetti A."/>
            <person name="Pham P."/>
            <person name="Ruth R."/>
            <person name="San Lucas F."/>
            <person name="Warren J."/>
            <person name="Zhang J."/>
            <person name="Zhao Z."/>
            <person name="Zhou C."/>
            <person name="Zhu D."/>
            <person name="Lee S."/>
            <person name="Bess C."/>
            <person name="Blankenburg K."/>
            <person name="Forbes L."/>
            <person name="Fu Q."/>
            <person name="Gubbala S."/>
            <person name="Hirani K."/>
            <person name="Jayaseelan J.C."/>
            <person name="Lara F."/>
            <person name="Munidasa M."/>
            <person name="Palculict T."/>
            <person name="Patil S."/>
            <person name="Pu L.-L."/>
            <person name="Saada N."/>
            <person name="Tang L."/>
            <person name="Weissenberger G."/>
            <person name="Zhu Y."/>
            <person name="Hemphill L."/>
            <person name="Shang Y."/>
            <person name="Youmans B."/>
            <person name="Ayvaz T."/>
            <person name="Ross M."/>
            <person name="Santibanez J."/>
            <person name="Aqrawi P."/>
            <person name="Gross S."/>
            <person name="Joshi V."/>
            <person name="Fowler G."/>
            <person name="Nazareth L."/>
            <person name="Reid J."/>
            <person name="Worley K."/>
            <person name="Petrosino J."/>
            <person name="Highlander S."/>
            <person name="Gibbs R."/>
        </authorList>
    </citation>
    <scope>NUCLEOTIDE SEQUENCE [LARGE SCALE GENOMIC DNA]</scope>
    <source>
        <strain evidence="5 6">ATCC 25976</strain>
    </source>
</reference>
<name>E8KFZ5_9PAST</name>
<feature type="domain" description="Alpha-amylase SusG-like C-terminal" evidence="4">
    <location>
        <begin position="71"/>
        <end position="127"/>
    </location>
</feature>
<evidence type="ECO:0000259" key="3">
    <source>
        <dbReference type="Pfam" id="PF00128"/>
    </source>
</evidence>
<dbReference type="GO" id="GO:0009313">
    <property type="term" value="P:oligosaccharide catabolic process"/>
    <property type="evidence" value="ECO:0007669"/>
    <property type="project" value="TreeGrafter"/>
</dbReference>
<evidence type="ECO:0000313" key="5">
    <source>
        <dbReference type="EMBL" id="EFX92184.1"/>
    </source>
</evidence>
<evidence type="ECO:0000313" key="6">
    <source>
        <dbReference type="Proteomes" id="UP000005467"/>
    </source>
</evidence>
<dbReference type="EMBL" id="AEVG01000054">
    <property type="protein sequence ID" value="EFX92184.1"/>
    <property type="molecule type" value="Genomic_DNA"/>
</dbReference>
<dbReference type="InterPro" id="IPR013780">
    <property type="entry name" value="Glyco_hydro_b"/>
</dbReference>
<dbReference type="HOGENOM" id="CLU_006462_5_3_6"/>
<evidence type="ECO:0000256" key="2">
    <source>
        <dbReference type="ARBA" id="ARBA00023295"/>
    </source>
</evidence>
<evidence type="ECO:0000259" key="4">
    <source>
        <dbReference type="Pfam" id="PF23915"/>
    </source>
</evidence>
<dbReference type="PANTHER" id="PTHR10357">
    <property type="entry name" value="ALPHA-AMYLASE FAMILY MEMBER"/>
    <property type="match status" value="1"/>
</dbReference>
<organism evidence="5 6">
    <name type="scientific">Actinobacillus ureae ATCC 25976</name>
    <dbReference type="NCBI Taxonomy" id="887324"/>
    <lineage>
        <taxon>Bacteria</taxon>
        <taxon>Pseudomonadati</taxon>
        <taxon>Pseudomonadota</taxon>
        <taxon>Gammaproteobacteria</taxon>
        <taxon>Pasteurellales</taxon>
        <taxon>Pasteurellaceae</taxon>
        <taxon>Actinobacillus</taxon>
    </lineage>
</organism>
<dbReference type="InterPro" id="IPR017853">
    <property type="entry name" value="GH"/>
</dbReference>
<gene>
    <name evidence="5" type="ORF">HMPREF0027_0762</name>
</gene>
<keyword evidence="2" id="KW-0378">Hydrolase</keyword>
<dbReference type="Pfam" id="PF00128">
    <property type="entry name" value="Alpha-amylase"/>
    <property type="match status" value="1"/>
</dbReference>
<dbReference type="Gene3D" id="3.20.20.80">
    <property type="entry name" value="Glycosidases"/>
    <property type="match status" value="1"/>
</dbReference>
<dbReference type="SUPFAM" id="SSF51445">
    <property type="entry name" value="(Trans)glycosidases"/>
    <property type="match status" value="1"/>
</dbReference>
<accession>E8KFZ5</accession>
<dbReference type="GO" id="GO:0004556">
    <property type="term" value="F:alpha-amylase activity"/>
    <property type="evidence" value="ECO:0007669"/>
    <property type="project" value="TreeGrafter"/>
</dbReference>
<comment type="caution">
    <text evidence="5">The sequence shown here is derived from an EMBL/GenBank/DDBJ whole genome shotgun (WGS) entry which is preliminary data.</text>
</comment>
<dbReference type="InterPro" id="IPR056300">
    <property type="entry name" value="SusG-like_C"/>
</dbReference>
<evidence type="ECO:0000256" key="1">
    <source>
        <dbReference type="ARBA" id="ARBA00008061"/>
    </source>
</evidence>
<keyword evidence="2" id="KW-0326">Glycosidase</keyword>
<dbReference type="AlphaFoldDB" id="E8KFZ5"/>
<feature type="domain" description="Glycosyl hydrolase family 13 catalytic" evidence="3">
    <location>
        <begin position="1"/>
        <end position="59"/>
    </location>
</feature>
<comment type="similarity">
    <text evidence="1">Belongs to the glycosyl hydrolase 13 family.</text>
</comment>
<dbReference type="Pfam" id="PF23915">
    <property type="entry name" value="SusG_C"/>
    <property type="match status" value="1"/>
</dbReference>